<feature type="compositionally biased region" description="Basic and acidic residues" evidence="2">
    <location>
        <begin position="2157"/>
        <end position="2171"/>
    </location>
</feature>
<feature type="compositionally biased region" description="Basic and acidic residues" evidence="2">
    <location>
        <begin position="1929"/>
        <end position="1951"/>
    </location>
</feature>
<dbReference type="SMART" id="SM00279">
    <property type="entry name" value="HhH2"/>
    <property type="match status" value="1"/>
</dbReference>
<dbReference type="GO" id="GO:0035312">
    <property type="term" value="F:5'-3' DNA exonuclease activity"/>
    <property type="evidence" value="ECO:0007669"/>
    <property type="project" value="UniProtKB-UniRule"/>
</dbReference>
<comment type="similarity">
    <text evidence="1">Belongs to the XPG/RAD2 endonuclease family. EXO1 subfamily.</text>
</comment>
<feature type="compositionally biased region" description="Low complexity" evidence="2">
    <location>
        <begin position="1833"/>
        <end position="1844"/>
    </location>
</feature>
<feature type="compositionally biased region" description="Low complexity" evidence="2">
    <location>
        <begin position="463"/>
        <end position="479"/>
    </location>
</feature>
<feature type="compositionally biased region" description="Basic and acidic residues" evidence="2">
    <location>
        <begin position="2031"/>
        <end position="2041"/>
    </location>
</feature>
<protein>
    <recommendedName>
        <fullName evidence="1">Exonuclease 1</fullName>
        <ecNumber evidence="1">3.1.-.-</ecNumber>
    </recommendedName>
</protein>
<feature type="region of interest" description="Disordered" evidence="2">
    <location>
        <begin position="1503"/>
        <end position="1584"/>
    </location>
</feature>
<feature type="compositionally biased region" description="Polar residues" evidence="2">
    <location>
        <begin position="1859"/>
        <end position="1871"/>
    </location>
</feature>
<keyword evidence="1" id="KW-0540">Nuclease</keyword>
<keyword evidence="1" id="KW-0227">DNA damage</keyword>
<keyword evidence="1" id="KW-0269">Exonuclease</keyword>
<reference evidence="4" key="1">
    <citation type="submission" date="2014-11" db="EMBL/GenBank/DDBJ databases">
        <authorList>
            <person name="Otto D Thomas"/>
            <person name="Naeem Raeece"/>
        </authorList>
    </citation>
    <scope>NUCLEOTIDE SEQUENCE</scope>
</reference>
<accession>A0A0G4G0C6</accession>
<dbReference type="GO" id="GO:0017108">
    <property type="term" value="F:5'-flap endonuclease activity"/>
    <property type="evidence" value="ECO:0007669"/>
    <property type="project" value="TreeGrafter"/>
</dbReference>
<evidence type="ECO:0000259" key="3">
    <source>
        <dbReference type="SMART" id="SM00484"/>
    </source>
</evidence>
<feature type="region of interest" description="Disordered" evidence="2">
    <location>
        <begin position="1"/>
        <end position="31"/>
    </location>
</feature>
<feature type="compositionally biased region" description="Polar residues" evidence="2">
    <location>
        <begin position="222"/>
        <end position="234"/>
    </location>
</feature>
<dbReference type="PRINTS" id="PR00853">
    <property type="entry name" value="XPGRADSUPER"/>
</dbReference>
<proteinExistence type="inferred from homology"/>
<gene>
    <name evidence="4" type="ORF">Cvel_3989</name>
</gene>
<feature type="region of interest" description="Disordered" evidence="2">
    <location>
        <begin position="1794"/>
        <end position="2176"/>
    </location>
</feature>
<feature type="region of interest" description="Disordered" evidence="2">
    <location>
        <begin position="222"/>
        <end position="254"/>
    </location>
</feature>
<dbReference type="PANTHER" id="PTHR11081:SF8">
    <property type="entry name" value="EXONUCLEASE 1"/>
    <property type="match status" value="1"/>
</dbReference>
<feature type="region of interest" description="Disordered" evidence="2">
    <location>
        <begin position="991"/>
        <end position="1011"/>
    </location>
</feature>
<dbReference type="EMBL" id="CDMZ01000772">
    <property type="protein sequence ID" value="CEM21144.1"/>
    <property type="molecule type" value="Genomic_DNA"/>
</dbReference>
<feature type="region of interest" description="Disordered" evidence="2">
    <location>
        <begin position="532"/>
        <end position="620"/>
    </location>
</feature>
<feature type="region of interest" description="Disordered" evidence="2">
    <location>
        <begin position="1245"/>
        <end position="1276"/>
    </location>
</feature>
<dbReference type="VEuPathDB" id="CryptoDB:Cvel_3989"/>
<keyword evidence="1" id="KW-0539">Nucleus</keyword>
<name>A0A0G4G0C6_9ALVE</name>
<feature type="compositionally biased region" description="Basic and acidic residues" evidence="2">
    <location>
        <begin position="2061"/>
        <end position="2103"/>
    </location>
</feature>
<feature type="compositionally biased region" description="Low complexity" evidence="2">
    <location>
        <begin position="1912"/>
        <end position="1926"/>
    </location>
</feature>
<dbReference type="InterPro" id="IPR006086">
    <property type="entry name" value="XPG-I_dom"/>
</dbReference>
<dbReference type="InterPro" id="IPR036279">
    <property type="entry name" value="5-3_exonuclease_C_sf"/>
</dbReference>
<feature type="compositionally biased region" description="Acidic residues" evidence="2">
    <location>
        <begin position="1813"/>
        <end position="1829"/>
    </location>
</feature>
<comment type="subcellular location">
    <subcellularLocation>
        <location evidence="1">Nucleus</location>
    </subcellularLocation>
</comment>
<feature type="compositionally biased region" description="Low complexity" evidence="2">
    <location>
        <begin position="494"/>
        <end position="507"/>
    </location>
</feature>
<dbReference type="SUPFAM" id="SSF47807">
    <property type="entry name" value="5' to 3' exonuclease, C-terminal subdomain"/>
    <property type="match status" value="1"/>
</dbReference>
<feature type="compositionally biased region" description="Basic and acidic residues" evidence="2">
    <location>
        <begin position="2139"/>
        <end position="2149"/>
    </location>
</feature>
<feature type="region of interest" description="Disordered" evidence="2">
    <location>
        <begin position="640"/>
        <end position="659"/>
    </location>
</feature>
<dbReference type="SUPFAM" id="SSF88723">
    <property type="entry name" value="PIN domain-like"/>
    <property type="match status" value="1"/>
</dbReference>
<evidence type="ECO:0000256" key="1">
    <source>
        <dbReference type="RuleBase" id="RU910737"/>
    </source>
</evidence>
<dbReference type="InterPro" id="IPR029060">
    <property type="entry name" value="PIN-like_dom_sf"/>
</dbReference>
<feature type="region of interest" description="Disordered" evidence="2">
    <location>
        <begin position="1085"/>
        <end position="1136"/>
    </location>
</feature>
<evidence type="ECO:0000256" key="2">
    <source>
        <dbReference type="SAM" id="MobiDB-lite"/>
    </source>
</evidence>
<dbReference type="InterPro" id="IPR008918">
    <property type="entry name" value="HhH2"/>
</dbReference>
<feature type="compositionally biased region" description="Low complexity" evidence="2">
    <location>
        <begin position="550"/>
        <end position="578"/>
    </location>
</feature>
<comment type="function">
    <text evidence="1">5'-&gt;3' double-stranded DNA exonuclease which may also possess a cryptic 3'-&gt;5' double-stranded DNA exonuclease activity. Functions in DNA mismatch repair.</text>
</comment>
<dbReference type="Gene3D" id="3.40.50.1010">
    <property type="entry name" value="5'-nuclease"/>
    <property type="match status" value="1"/>
</dbReference>
<comment type="cofactor">
    <cofactor evidence="1">
        <name>Mg(2+)</name>
        <dbReference type="ChEBI" id="CHEBI:18420"/>
    </cofactor>
    <text evidence="1">Binds 2 magnesium ions per subunit. They probably participate in the reaction catalyzed by the enzyme. May bind an additional third magnesium ion after substrate binding.</text>
</comment>
<feature type="region of interest" description="Disordered" evidence="2">
    <location>
        <begin position="1456"/>
        <end position="1491"/>
    </location>
</feature>
<feature type="compositionally biased region" description="Basic and acidic residues" evidence="2">
    <location>
        <begin position="1987"/>
        <end position="2008"/>
    </location>
</feature>
<feature type="compositionally biased region" description="Basic and acidic residues" evidence="2">
    <location>
        <begin position="606"/>
        <end position="620"/>
    </location>
</feature>
<keyword evidence="1" id="KW-0378">Hydrolase</keyword>
<feature type="region of interest" description="Disordered" evidence="2">
    <location>
        <begin position="1313"/>
        <end position="1338"/>
    </location>
</feature>
<dbReference type="InterPro" id="IPR006084">
    <property type="entry name" value="XPG/Rad2"/>
</dbReference>
<keyword evidence="1" id="KW-0228">DNA excision</keyword>
<sequence length="2201" mass="236534">MERPSMITISGPPVQNEKEESTEAKKQAAAGGAETLSMAALVQKENENKEASLKSVFEALSALNAARSALNGGPIEAKNAEEEALMERVGISCPKTNNDYQEDVTIDLRVQHDQLILLRGALRGHLMNLKRAAEDATKSEANEKLSALVEGQLDRFREELQNKEAREVDRLRSVYSAVMADYCPNPAAPLPVHRDSCPLSPHRNLRHRHPPAPPRLHPHCNSPHTHAQRPNPTHTHTRCNHHSPPIHSPKRKLTASPRCKHPTCASHRAISPEYYLPPIYDERNQKIRFAHNMPPHVPCARPDPDAVSCCRPAPAAAHPSSSCSCCFQQHCCCKNLSAISPLCVDPCDPLWEPQAEDYLQKRYGRSQKADVLEAVLNYSGGFDSLHSILGARQLCNFHPERGRVKILHSQTDLRRGGGRPSKRVPVPVAAQRGVSRDDLKRERRARERDQKLRHCPRPPSPPSVASSPSSSSSSSASPVMKKGSRRALSHSHGAATSASRALSRLPAQKSEEDLARDDAREYLSWLSERVEIAPPPPASRHHRSSRDTGPPVSRKSSRLPPLSGSPLRFAARTEAGGSSTRGGGARTRSRAAVSEPSRFSSPLRARQREKESERKEERCDFRSTGEFLHRWGEAYFSGRQLSTSTRSGGGGASDGSSAASAARLSGERFRVGPGMQKAGFQKERCRVLEDLLRDAEREEPGRGGLGDSMDRLELQLRGGGKGPGQPQSISMSQIKEMQREENKAKALAFHQAGNYAEARKYFTRAIEVTALMMAEVLSALRSELSGVLVVVAPYEADAQLAHMAMSGFVDVVVSEDSDLMAFGCPKVLYKVDDIGGCCELELTQVLGLRSQTLPLYKLSKHEDFILMCVLAGCDYLDSVKGVGVKKAAKAVINGRGEISKVIRQLRIDGLTVPRDYEANVRRAVESFLFQTVFDCREQAWTHLRPLPESLVGDDVDRTHLGEFKDEPVASQIVQGLIVPFSLTPYADILRENGGGSASSSGGRTAMPPPASLPPQRGMGGGEFGLNSGLGGVQKERGGLLTNNATRVVSQSIPSRLPLGARAKAKPKPAVSNSSKALMSSFISRGLRQKAQEGDSGEGAQNLGVRGPLGGRPFSTANRGGVLLSHRDRGRDPQPLKGLVRPEEVAAARVGATSSAFFRPFQSHKGNQTEALRGVEGAGHKLGGKSAESFSSFGFKQADTGRERGLEQDPRFGRSGVLREEEKGMGRQLGRGEGGPAMSSFDFEGFAASSGGGGPGKDTESANVHVPPRRVIGGPPNEFSRNPFRAAAPAAAGGDGGGGGLGGRNLNPFRKENKAAAAAVPRLSNRGASPSPSPPVSGAGGAVFDGFRFGPSATNGGVADRIMRGDGGSGGFRDGLVNSTASSSASRLIGQQAVRQGVERGGGAERWAGAPRDPPLVLHLGHRSGGFGHERDGVSPSGSGTADLDPFGYGQRAPACPSGEWRGPGQDSPTHLLFPSESHEDPGSGDGLMGMEDDLGEREKEEEAFVLMRNPPREREYGEHAERERPGQAPGPRILFPEAEEDGESGGDCYEGGSPAASGGMEGLMLSESQGLMEGQGPEEGQSVSPLILHRPPAVHAVVSPARAVVTRGRMTPPASHVTSVVEVSPLDEAQRRPVFVRGDPRGEAGVMQSSSGLGGSHLFGEGVDVDGEVDLMQEGRGEFGGEEEERRESDSFVLHIPRQCLSESMEVPRPVEHQSSPRSLLRRPPPAFLSSGVRGSLASFLSERETEGEEGGQVEPHLCSSNRMRPGGEGGEADEEQIAMGVWEEEAQVSPLNHTLAFGGSAGDGVSPAYLDGDIEEEELEGMGEEVEEKENQPQQQQQQQQQQHRQPSRGSKRGLANVFSSFRSDTLNNDLSFAALPPPPSSGGGGEDSAALRVCKERARQLAQAHRQKTASSSASASLDGVSSALEAFKRDCQRREEGNGKGGRKDQKSQQRGAGDGGKSAAADSKKAKPGPSCAGGTNPAENGKIGKDRVSEEKEQEKENGEHKDKHPTHVPPTPKERPQKTRTSFSQKERDGKEKDIQPSAGSDEQVPPPTGRLRGRGREGEVVGEKERRCSPRESVKRKREERWAREAEREKESDDRGGGLSAAHGEEKENRASNAIPPVLVPSSSDFESFAFGKDKEKDKKAAVEGPGGENRLEPAAKRRKDRMETGQLMDKLKRKVVTNTAKPNKTNLKSRGGK</sequence>
<feature type="compositionally biased region" description="Basic and acidic residues" evidence="2">
    <location>
        <begin position="1510"/>
        <end position="1525"/>
    </location>
</feature>
<feature type="domain" description="XPG-I" evidence="3">
    <location>
        <begin position="783"/>
        <end position="848"/>
    </location>
</feature>
<dbReference type="SMART" id="SM00484">
    <property type="entry name" value="XPGI"/>
    <property type="match status" value="1"/>
</dbReference>
<dbReference type="Gene3D" id="1.10.150.20">
    <property type="entry name" value="5' to 3' exonuclease, C-terminal subdomain"/>
    <property type="match status" value="1"/>
</dbReference>
<feature type="compositionally biased region" description="Basic and acidic residues" evidence="2">
    <location>
        <begin position="434"/>
        <end position="452"/>
    </location>
</feature>
<dbReference type="GO" id="GO:0005634">
    <property type="term" value="C:nucleus"/>
    <property type="evidence" value="ECO:0007669"/>
    <property type="project" value="UniProtKB-SubCell"/>
</dbReference>
<keyword evidence="1" id="KW-0460">Magnesium</keyword>
<feature type="region of interest" description="Disordered" evidence="2">
    <location>
        <begin position="1741"/>
        <end position="1779"/>
    </location>
</feature>
<evidence type="ECO:0000313" key="4">
    <source>
        <dbReference type="EMBL" id="CEM21144.1"/>
    </source>
</evidence>
<feature type="region of interest" description="Disordered" evidence="2">
    <location>
        <begin position="1704"/>
        <end position="1728"/>
    </location>
</feature>
<dbReference type="EC" id="3.1.-.-" evidence="1"/>
<keyword evidence="1" id="KW-0479">Metal-binding</keyword>
<keyword evidence="1" id="KW-0238">DNA-binding</keyword>
<organism evidence="4">
    <name type="scientific">Chromera velia CCMP2878</name>
    <dbReference type="NCBI Taxonomy" id="1169474"/>
    <lineage>
        <taxon>Eukaryota</taxon>
        <taxon>Sar</taxon>
        <taxon>Alveolata</taxon>
        <taxon>Colpodellida</taxon>
        <taxon>Chromeraceae</taxon>
        <taxon>Chromera</taxon>
    </lineage>
</organism>
<feature type="compositionally biased region" description="Basic and acidic residues" evidence="2">
    <location>
        <begin position="1124"/>
        <end position="1136"/>
    </location>
</feature>
<dbReference type="GO" id="GO:0003677">
    <property type="term" value="F:DNA binding"/>
    <property type="evidence" value="ECO:0007669"/>
    <property type="project" value="UniProtKB-UniRule"/>
</dbReference>
<dbReference type="PANTHER" id="PTHR11081">
    <property type="entry name" value="FLAP ENDONUCLEASE FAMILY MEMBER"/>
    <property type="match status" value="1"/>
</dbReference>
<feature type="compositionally biased region" description="Basic and acidic residues" evidence="2">
    <location>
        <begin position="16"/>
        <end position="26"/>
    </location>
</feature>
<keyword evidence="1" id="KW-0267">Excision nuclease</keyword>
<dbReference type="GO" id="GO:0046872">
    <property type="term" value="F:metal ion binding"/>
    <property type="evidence" value="ECO:0007669"/>
    <property type="project" value="UniProtKB-UniRule"/>
</dbReference>
<keyword evidence="1" id="KW-0234">DNA repair</keyword>
<feature type="region of interest" description="Disordered" evidence="2">
    <location>
        <begin position="408"/>
        <end position="515"/>
    </location>
</feature>
<dbReference type="Pfam" id="PF00867">
    <property type="entry name" value="XPG_I"/>
    <property type="match status" value="1"/>
</dbReference>
<dbReference type="GO" id="GO:0006281">
    <property type="term" value="P:DNA repair"/>
    <property type="evidence" value="ECO:0007669"/>
    <property type="project" value="UniProtKB-UniRule"/>
</dbReference>